<dbReference type="GO" id="GO:0005886">
    <property type="term" value="C:plasma membrane"/>
    <property type="evidence" value="ECO:0007669"/>
    <property type="project" value="TreeGrafter"/>
</dbReference>
<dbReference type="GO" id="GO:0060088">
    <property type="term" value="P:auditory receptor cell stereocilium organization"/>
    <property type="evidence" value="ECO:0007669"/>
    <property type="project" value="TreeGrafter"/>
</dbReference>
<dbReference type="SUPFAM" id="SSF50156">
    <property type="entry name" value="PDZ domain-like"/>
    <property type="match status" value="1"/>
</dbReference>
<dbReference type="AlphaFoldDB" id="A0A8U0P1J1"/>
<keyword evidence="6" id="KW-1185">Reference proteome</keyword>
<dbReference type="InterPro" id="IPR001478">
    <property type="entry name" value="PDZ"/>
</dbReference>
<gene>
    <name evidence="7" type="primary">LOC120017724</name>
</gene>
<dbReference type="RefSeq" id="XP_038816600.1">
    <property type="nucleotide sequence ID" value="XM_038960672.1"/>
</dbReference>
<dbReference type="Proteomes" id="UP000808372">
    <property type="component" value="Chromosome 22"/>
</dbReference>
<feature type="domain" description="PDZ" evidence="5">
    <location>
        <begin position="74"/>
        <end position="150"/>
    </location>
</feature>
<dbReference type="KEGG" id="snh:120017724"/>
<keyword evidence="3" id="KW-0966">Cell projection</keyword>
<evidence type="ECO:0000256" key="1">
    <source>
        <dbReference type="ARBA" id="ARBA00004316"/>
    </source>
</evidence>
<dbReference type="PANTHER" id="PTHR23116">
    <property type="entry name" value="PDZ DOMAIN CONTAINING WHIRLIN AND HARMONIN-RELATED"/>
    <property type="match status" value="1"/>
</dbReference>
<evidence type="ECO:0000256" key="2">
    <source>
        <dbReference type="ARBA" id="ARBA00022737"/>
    </source>
</evidence>
<keyword evidence="2" id="KW-0677">Repeat</keyword>
<dbReference type="GO" id="GO:0007605">
    <property type="term" value="P:sensory perception of sound"/>
    <property type="evidence" value="ECO:0007669"/>
    <property type="project" value="TreeGrafter"/>
</dbReference>
<dbReference type="InterPro" id="IPR051844">
    <property type="entry name" value="USH2_Complex_Protein"/>
</dbReference>
<evidence type="ECO:0000259" key="5">
    <source>
        <dbReference type="PROSITE" id="PS50106"/>
    </source>
</evidence>
<feature type="region of interest" description="Disordered" evidence="4">
    <location>
        <begin position="1"/>
        <end position="46"/>
    </location>
</feature>
<accession>A0A8U0P1J1</accession>
<comment type="subcellular location">
    <subcellularLocation>
        <location evidence="1">Cell projection</location>
    </subcellularLocation>
</comment>
<reference evidence="7" key="1">
    <citation type="submission" date="2025-08" db="UniProtKB">
        <authorList>
            <consortium name="RefSeq"/>
        </authorList>
    </citation>
    <scope>IDENTIFICATION</scope>
    <source>
        <tissue evidence="7">White muscle</tissue>
    </source>
</reference>
<dbReference type="GeneID" id="120017724"/>
<name>A0A8U0P1J1_SALNM</name>
<evidence type="ECO:0000256" key="4">
    <source>
        <dbReference type="SAM" id="MobiDB-lite"/>
    </source>
</evidence>
<evidence type="ECO:0000313" key="6">
    <source>
        <dbReference type="Proteomes" id="UP000808372"/>
    </source>
</evidence>
<dbReference type="GO" id="GO:0002142">
    <property type="term" value="C:stereocilia ankle link complex"/>
    <property type="evidence" value="ECO:0007669"/>
    <property type="project" value="TreeGrafter"/>
</dbReference>
<evidence type="ECO:0000313" key="7">
    <source>
        <dbReference type="RefSeq" id="XP_038816600.1"/>
    </source>
</evidence>
<organism evidence="6 7">
    <name type="scientific">Salvelinus namaycush</name>
    <name type="common">Lake trout</name>
    <name type="synonym">Salmo namaycush</name>
    <dbReference type="NCBI Taxonomy" id="8040"/>
    <lineage>
        <taxon>Eukaryota</taxon>
        <taxon>Metazoa</taxon>
        <taxon>Chordata</taxon>
        <taxon>Craniata</taxon>
        <taxon>Vertebrata</taxon>
        <taxon>Euteleostomi</taxon>
        <taxon>Actinopterygii</taxon>
        <taxon>Neopterygii</taxon>
        <taxon>Teleostei</taxon>
        <taxon>Protacanthopterygii</taxon>
        <taxon>Salmoniformes</taxon>
        <taxon>Salmonidae</taxon>
        <taxon>Salmoninae</taxon>
        <taxon>Salvelinus</taxon>
    </lineage>
</organism>
<dbReference type="PROSITE" id="PS50106">
    <property type="entry name" value="PDZ"/>
    <property type="match status" value="1"/>
</dbReference>
<dbReference type="GO" id="GO:0032426">
    <property type="term" value="C:stereocilium tip"/>
    <property type="evidence" value="ECO:0007669"/>
    <property type="project" value="TreeGrafter"/>
</dbReference>
<dbReference type="PANTHER" id="PTHR23116:SF29">
    <property type="entry name" value="PDZ DOMAIN-CONTAINING PROTEIN 7"/>
    <property type="match status" value="1"/>
</dbReference>
<protein>
    <submittedName>
        <fullName evidence="7">PDZ domain-containing protein 7-like</fullName>
    </submittedName>
</protein>
<dbReference type="Gene3D" id="2.30.42.10">
    <property type="match status" value="1"/>
</dbReference>
<dbReference type="InterPro" id="IPR036034">
    <property type="entry name" value="PDZ_sf"/>
</dbReference>
<sequence>MDQWECSAERGGRNTQPLPLSPLRRTEPSRQGGRGGTGTDREGETSEQIFARTVAEWSPWKHTTCTSSGHEIATLTIFKTKQSLGISISGGMENEMMFPGGAASTSDALMARYELVSVGGESLQRVTHPHAVFSNKANDPVVFVKIFKGTADLHQRNPLSGLHKYYTQYFY</sequence>
<dbReference type="GO" id="GO:0005929">
    <property type="term" value="C:cilium"/>
    <property type="evidence" value="ECO:0007669"/>
    <property type="project" value="TreeGrafter"/>
</dbReference>
<proteinExistence type="predicted"/>
<evidence type="ECO:0000256" key="3">
    <source>
        <dbReference type="ARBA" id="ARBA00023273"/>
    </source>
</evidence>